<protein>
    <submittedName>
        <fullName evidence="1">Uncharacterized protein</fullName>
    </submittedName>
</protein>
<proteinExistence type="predicted"/>
<accession>A0ABV4TB92</accession>
<name>A0ABV4TB92_9FLAO</name>
<evidence type="ECO:0000313" key="2">
    <source>
        <dbReference type="Proteomes" id="UP001574169"/>
    </source>
</evidence>
<evidence type="ECO:0000313" key="1">
    <source>
        <dbReference type="EMBL" id="MFA9191361.1"/>
    </source>
</evidence>
<sequence length="214" mass="25179">MALKDIQTNKNDIQEYLLLISKVPEKVNKIDIDIKKELLIDIDNRIGAITGTICEMIANNPNYNYPENYPPDKLFDYWASRVSQLFNYNELKSLKFWIESSITGNSINNIRIKNYENEVWFVVGVWIATGELETLLGKYKNPTQLAKNLKPEQWSSYKTYIGDSKRQDTVVKRNTNIFNDPDKITKIYEYCVEMDFKILNPFIEFYKKIELGYN</sequence>
<reference evidence="1 2" key="1">
    <citation type="submission" date="2024-04" db="EMBL/GenBank/DDBJ databases">
        <title>New Clade of Flavobacterium.</title>
        <authorList>
            <person name="Matos L."/>
            <person name="Proenca D.N."/>
            <person name="Fransisco R.M."/>
            <person name="Chung A.P."/>
            <person name="Maccario L."/>
            <person name="Sorensen S.J."/>
            <person name="Morais P.V."/>
        </authorList>
    </citation>
    <scope>NUCLEOTIDE SEQUENCE [LARGE SCALE GENOMIC DNA]</scope>
    <source>
        <strain evidence="1 2">FZUC8N2.13</strain>
    </source>
</reference>
<dbReference type="Proteomes" id="UP001574169">
    <property type="component" value="Unassembled WGS sequence"/>
</dbReference>
<dbReference type="RefSeq" id="WP_373406348.1">
    <property type="nucleotide sequence ID" value="NZ_JBCFQL010000007.1"/>
</dbReference>
<comment type="caution">
    <text evidence="1">The sequence shown here is derived from an EMBL/GenBank/DDBJ whole genome shotgun (WGS) entry which is preliminary data.</text>
</comment>
<organism evidence="1 2">
    <name type="scientific">Flavobacterium zubiriense</name>
    <dbReference type="NCBI Taxonomy" id="3138075"/>
    <lineage>
        <taxon>Bacteria</taxon>
        <taxon>Pseudomonadati</taxon>
        <taxon>Bacteroidota</taxon>
        <taxon>Flavobacteriia</taxon>
        <taxon>Flavobacteriales</taxon>
        <taxon>Flavobacteriaceae</taxon>
        <taxon>Flavobacterium</taxon>
    </lineage>
</organism>
<gene>
    <name evidence="1" type="ORF">AAGV28_08280</name>
</gene>
<keyword evidence="2" id="KW-1185">Reference proteome</keyword>
<dbReference type="EMBL" id="JBCFQL010000007">
    <property type="protein sequence ID" value="MFA9191361.1"/>
    <property type="molecule type" value="Genomic_DNA"/>
</dbReference>